<dbReference type="Proteomes" id="UP000199513">
    <property type="component" value="Unassembled WGS sequence"/>
</dbReference>
<dbReference type="Gene3D" id="3.90.1640.30">
    <property type="match status" value="1"/>
</dbReference>
<comment type="similarity">
    <text evidence="1">Belongs to the RecJ family.</text>
</comment>
<dbReference type="Pfam" id="PF02272">
    <property type="entry name" value="DHHA1"/>
    <property type="match status" value="1"/>
</dbReference>
<evidence type="ECO:0000256" key="3">
    <source>
        <dbReference type="ARBA" id="ARBA00022722"/>
    </source>
</evidence>
<dbReference type="InterPro" id="IPR004610">
    <property type="entry name" value="RecJ"/>
</dbReference>
<proteinExistence type="inferred from homology"/>
<dbReference type="Pfam" id="PF17768">
    <property type="entry name" value="RecJ_OB"/>
    <property type="match status" value="1"/>
</dbReference>
<sequence length="563" mass="63144">MAKKWVYKQVPDQEQINQLANAINVSLPVAIILKQRGVYDFDSAKKFFRPSLADLHYPFLMQDMDKAVWRLEEAMRNREKILIYGDYDVDGTTAVALVYGFLRQFHTQLLYYTPDRYTEGYGISIKSMDWAKKQGISLVISLDCGIKSHEAIAYAQSVGIDFIVCDHHLPAPQLPPAFAVLDPKRSDCAYPFKELSGCGVGFKLLQAFCQNNNISFDRLYPFLDLLAVSIAADIVPIIDENRIFTHFGLQLLNYQPRFGLKALIDIAGLRKPIDVSAIVFGIAPRLNAGGRITHAGESIRLLLADNEQEAQKLAQTANSSNETRRNFDASITQEAIQLIEQEFNPNSRTTVLFKPDWHKGVVGIVAARCIEKFYRPTIILTESDGKATGSARSVNGFDIHHALEECADLLYQYGGHAHAAGLSIELENLTAFKTKFEYVVAQSIGEEHLTPSQEIDCVLELNQINANFVSVLKQMAPFGPQNMQPVFVSKNVKLHGSISIMKDSHIKFFIKQNDSSPMEAIGFGLAHFQAHLSADKTFDICYSIGENEYRGRKNFQLVIKDIH</sequence>
<dbReference type="SUPFAM" id="SSF64182">
    <property type="entry name" value="DHH phosphoesterases"/>
    <property type="match status" value="1"/>
</dbReference>
<dbReference type="GO" id="GO:0006310">
    <property type="term" value="P:DNA recombination"/>
    <property type="evidence" value="ECO:0007669"/>
    <property type="project" value="InterPro"/>
</dbReference>
<accession>A0A1I2FLW3</accession>
<dbReference type="PANTHER" id="PTHR30255:SF2">
    <property type="entry name" value="SINGLE-STRANDED-DNA-SPECIFIC EXONUCLEASE RECJ"/>
    <property type="match status" value="1"/>
</dbReference>
<evidence type="ECO:0000259" key="7">
    <source>
        <dbReference type="Pfam" id="PF02272"/>
    </source>
</evidence>
<evidence type="ECO:0000313" key="10">
    <source>
        <dbReference type="Proteomes" id="UP000199513"/>
    </source>
</evidence>
<evidence type="ECO:0000259" key="8">
    <source>
        <dbReference type="Pfam" id="PF17768"/>
    </source>
</evidence>
<dbReference type="InterPro" id="IPR038763">
    <property type="entry name" value="DHH_sf"/>
</dbReference>
<gene>
    <name evidence="9" type="ORF">SAMN04488541_101447</name>
</gene>
<dbReference type="InterPro" id="IPR041122">
    <property type="entry name" value="RecJ_OB"/>
</dbReference>
<dbReference type="STRING" id="1003.SAMN04488541_101447"/>
<dbReference type="PANTHER" id="PTHR30255">
    <property type="entry name" value="SINGLE-STRANDED-DNA-SPECIFIC EXONUCLEASE RECJ"/>
    <property type="match status" value="1"/>
</dbReference>
<evidence type="ECO:0000256" key="5">
    <source>
        <dbReference type="ARBA" id="ARBA00022839"/>
    </source>
</evidence>
<dbReference type="AlphaFoldDB" id="A0A1I2FLW3"/>
<evidence type="ECO:0000256" key="1">
    <source>
        <dbReference type="ARBA" id="ARBA00005915"/>
    </source>
</evidence>
<dbReference type="InterPro" id="IPR001667">
    <property type="entry name" value="DDH_dom"/>
</dbReference>
<dbReference type="InterPro" id="IPR051673">
    <property type="entry name" value="SSDNA_exonuclease_RecJ"/>
</dbReference>
<keyword evidence="3" id="KW-0540">Nuclease</keyword>
<dbReference type="GO" id="GO:0006281">
    <property type="term" value="P:DNA repair"/>
    <property type="evidence" value="ECO:0007669"/>
    <property type="project" value="InterPro"/>
</dbReference>
<keyword evidence="5 9" id="KW-0269">Exonuclease</keyword>
<feature type="domain" description="DHHA1" evidence="7">
    <location>
        <begin position="351"/>
        <end position="440"/>
    </location>
</feature>
<dbReference type="NCBIfam" id="TIGR00644">
    <property type="entry name" value="recJ"/>
    <property type="match status" value="1"/>
</dbReference>
<dbReference type="RefSeq" id="WP_177217317.1">
    <property type="nucleotide sequence ID" value="NZ_FONY01000014.1"/>
</dbReference>
<dbReference type="GO" id="GO:0003676">
    <property type="term" value="F:nucleic acid binding"/>
    <property type="evidence" value="ECO:0007669"/>
    <property type="project" value="InterPro"/>
</dbReference>
<dbReference type="Gene3D" id="3.10.310.30">
    <property type="match status" value="1"/>
</dbReference>
<evidence type="ECO:0000256" key="2">
    <source>
        <dbReference type="ARBA" id="ARBA00019841"/>
    </source>
</evidence>
<feature type="domain" description="DDH" evidence="6">
    <location>
        <begin position="80"/>
        <end position="228"/>
    </location>
</feature>
<protein>
    <recommendedName>
        <fullName evidence="2">Single-stranded-DNA-specific exonuclease RecJ</fullName>
    </recommendedName>
</protein>
<organism evidence="9 10">
    <name type="scientific">Thermoflexibacter ruber</name>
    <dbReference type="NCBI Taxonomy" id="1003"/>
    <lineage>
        <taxon>Bacteria</taxon>
        <taxon>Pseudomonadati</taxon>
        <taxon>Bacteroidota</taxon>
        <taxon>Cytophagia</taxon>
        <taxon>Cytophagales</taxon>
        <taxon>Thermoflexibacteraceae</taxon>
        <taxon>Thermoflexibacter</taxon>
    </lineage>
</organism>
<evidence type="ECO:0000259" key="6">
    <source>
        <dbReference type="Pfam" id="PF01368"/>
    </source>
</evidence>
<evidence type="ECO:0000256" key="4">
    <source>
        <dbReference type="ARBA" id="ARBA00022801"/>
    </source>
</evidence>
<dbReference type="Pfam" id="PF01368">
    <property type="entry name" value="DHH"/>
    <property type="match status" value="1"/>
</dbReference>
<feature type="domain" description="RecJ OB" evidence="8">
    <location>
        <begin position="455"/>
        <end position="561"/>
    </location>
</feature>
<reference evidence="9 10" key="1">
    <citation type="submission" date="2016-10" db="EMBL/GenBank/DDBJ databases">
        <authorList>
            <person name="de Groot N.N."/>
        </authorList>
    </citation>
    <scope>NUCLEOTIDE SEQUENCE [LARGE SCALE GENOMIC DNA]</scope>
    <source>
        <strain>GEY</strain>
        <strain evidence="10">DSM 9560</strain>
    </source>
</reference>
<keyword evidence="4" id="KW-0378">Hydrolase</keyword>
<name>A0A1I2FLW3_9BACT</name>
<evidence type="ECO:0000313" key="9">
    <source>
        <dbReference type="EMBL" id="SFF05727.1"/>
    </source>
</evidence>
<keyword evidence="10" id="KW-1185">Reference proteome</keyword>
<dbReference type="GO" id="GO:0008409">
    <property type="term" value="F:5'-3' exonuclease activity"/>
    <property type="evidence" value="ECO:0007669"/>
    <property type="project" value="InterPro"/>
</dbReference>
<dbReference type="EMBL" id="FONY01000014">
    <property type="protein sequence ID" value="SFF05727.1"/>
    <property type="molecule type" value="Genomic_DNA"/>
</dbReference>
<dbReference type="InterPro" id="IPR003156">
    <property type="entry name" value="DHHA1_dom"/>
</dbReference>